<evidence type="ECO:0008006" key="3">
    <source>
        <dbReference type="Google" id="ProtNLM"/>
    </source>
</evidence>
<evidence type="ECO:0000313" key="2">
    <source>
        <dbReference type="Proteomes" id="UP000032564"/>
    </source>
</evidence>
<keyword evidence="2" id="KW-1185">Reference proteome</keyword>
<protein>
    <recommendedName>
        <fullName evidence="3">Fungal lipase-like domain-containing protein</fullName>
    </recommendedName>
</protein>
<accession>A0ABR5CYL7</accession>
<evidence type="ECO:0000313" key="1">
    <source>
        <dbReference type="EMBL" id="KJF69930.1"/>
    </source>
</evidence>
<dbReference type="EMBL" id="JWIT01000069">
    <property type="protein sequence ID" value="KJF69930.1"/>
    <property type="molecule type" value="Genomic_DNA"/>
</dbReference>
<dbReference type="Proteomes" id="UP000032564">
    <property type="component" value="Unassembled WGS sequence"/>
</dbReference>
<dbReference type="InterPro" id="IPR029058">
    <property type="entry name" value="AB_hydrolase_fold"/>
</dbReference>
<dbReference type="SUPFAM" id="SSF53474">
    <property type="entry name" value="alpha/beta-Hydrolases"/>
    <property type="match status" value="1"/>
</dbReference>
<dbReference type="Pfam" id="PF26363">
    <property type="entry name" value="Phospholipase-like"/>
    <property type="match status" value="1"/>
</dbReference>
<comment type="caution">
    <text evidence="1">The sequence shown here is derived from an EMBL/GenBank/DDBJ whole genome shotgun (WGS) entry which is preliminary data.</text>
</comment>
<reference evidence="1 2" key="1">
    <citation type="submission" date="2014-12" db="EMBL/GenBank/DDBJ databases">
        <authorList>
            <person name="Kuzmanovic N."/>
            <person name="Pulawska J."/>
            <person name="Obradovic A."/>
        </authorList>
    </citation>
    <scope>NUCLEOTIDE SEQUENCE [LARGE SCALE GENOMIC DNA]</scope>
    <source>
        <strain evidence="1 2">KFB 330</strain>
    </source>
</reference>
<organism evidence="1 2">
    <name type="scientific">Agrobacterium arsenijevicii</name>
    <dbReference type="NCBI Taxonomy" id="1585697"/>
    <lineage>
        <taxon>Bacteria</taxon>
        <taxon>Pseudomonadati</taxon>
        <taxon>Pseudomonadota</taxon>
        <taxon>Alphaproteobacteria</taxon>
        <taxon>Hyphomicrobiales</taxon>
        <taxon>Rhizobiaceae</taxon>
        <taxon>Rhizobium/Agrobacterium group</taxon>
        <taxon>Agrobacterium</taxon>
    </lineage>
</organism>
<dbReference type="Gene3D" id="3.40.50.1820">
    <property type="entry name" value="alpha/beta hydrolase"/>
    <property type="match status" value="1"/>
</dbReference>
<sequence>MTSLKPFSDELFLAILSMDAYNRGYNRGVVDGGLGGVGSLIGTATVTLQSDTLAGTPGVDAGFYAIAYTWGTETVISYRGTDNKNILDSANDMWNGWTLGGGYGAASQATLALDFYKQVMKHSAFDDTGAQPILTGHSLGGGLAGFVSFISGATGVGFDHMPFGEGAMAAIATELARRTGLFDPDIDTVTPELLELMEMHIPSFGSFTGYFVEGEVNVGLRDGSIAMNLFNVLAFITGSPLFSSLGAGIAAGQTGAEQFIPKTMLDTHNWDALPIFDTSRHSQALLVTLKYAQEKSHLAWSSVANDLLTSLFSNEIALAAKFLPEDSGGHYSAADKMRVSVIRGQGFNGIPVRELPKPARGFLSAVSD</sequence>
<proteinExistence type="predicted"/>
<dbReference type="RefSeq" id="WP_045025123.1">
    <property type="nucleotide sequence ID" value="NZ_CP166106.1"/>
</dbReference>
<gene>
    <name evidence="1" type="ORF">RP75_29245</name>
</gene>
<name>A0ABR5CYL7_9HYPH</name>